<reference evidence="2 3" key="1">
    <citation type="submission" date="2024-05" db="EMBL/GenBank/DDBJ databases">
        <title>Genome sequencing and assembly of Indian major carp, Cirrhinus mrigala (Hamilton, 1822).</title>
        <authorList>
            <person name="Mohindra V."/>
            <person name="Chowdhury L.M."/>
            <person name="Lal K."/>
            <person name="Jena J.K."/>
        </authorList>
    </citation>
    <scope>NUCLEOTIDE SEQUENCE [LARGE SCALE GENOMIC DNA]</scope>
    <source>
        <strain evidence="2">CM1030</strain>
        <tissue evidence="2">Blood</tissue>
    </source>
</reference>
<accession>A0ABD0QUD4</accession>
<gene>
    <name evidence="2" type="ORF">M9458_016462</name>
</gene>
<feature type="non-terminal residue" evidence="2">
    <location>
        <position position="188"/>
    </location>
</feature>
<feature type="compositionally biased region" description="Gly residues" evidence="1">
    <location>
        <begin position="158"/>
        <end position="169"/>
    </location>
</feature>
<protein>
    <submittedName>
        <fullName evidence="2">Uncharacterized protein</fullName>
    </submittedName>
</protein>
<proteinExistence type="predicted"/>
<feature type="compositionally biased region" description="Pro residues" evidence="1">
    <location>
        <begin position="33"/>
        <end position="49"/>
    </location>
</feature>
<evidence type="ECO:0000256" key="1">
    <source>
        <dbReference type="SAM" id="MobiDB-lite"/>
    </source>
</evidence>
<dbReference type="PRINTS" id="PR01217">
    <property type="entry name" value="PRICHEXTENSN"/>
</dbReference>
<evidence type="ECO:0000313" key="2">
    <source>
        <dbReference type="EMBL" id="KAL0189363.1"/>
    </source>
</evidence>
<feature type="region of interest" description="Disordered" evidence="1">
    <location>
        <begin position="1"/>
        <end position="188"/>
    </location>
</feature>
<dbReference type="AlphaFoldDB" id="A0ABD0QUD4"/>
<sequence length="188" mass="20488">MYDNVPYSKHLPIDRYNPPNQMGAPPSSRPSMGYPPPLQNQYHPAPPYTSTPQPDYVYSSAASSVHKPYPQPVPASYTTASTPTGPRFTVQVKTAQPVTYSQSGRQAEQAYTPPPPRQHASRPPQQERPHYEPQGQTWYPPPPPPVQEPHGDPAAYKGGSGNMSGGRAGQGPPVKKSQDQVSAYQSSK</sequence>
<dbReference type="Proteomes" id="UP001529510">
    <property type="component" value="Unassembled WGS sequence"/>
</dbReference>
<name>A0ABD0QUD4_CIRMR</name>
<organism evidence="2 3">
    <name type="scientific">Cirrhinus mrigala</name>
    <name type="common">Mrigala</name>
    <dbReference type="NCBI Taxonomy" id="683832"/>
    <lineage>
        <taxon>Eukaryota</taxon>
        <taxon>Metazoa</taxon>
        <taxon>Chordata</taxon>
        <taxon>Craniata</taxon>
        <taxon>Vertebrata</taxon>
        <taxon>Euteleostomi</taxon>
        <taxon>Actinopterygii</taxon>
        <taxon>Neopterygii</taxon>
        <taxon>Teleostei</taxon>
        <taxon>Ostariophysi</taxon>
        <taxon>Cypriniformes</taxon>
        <taxon>Cyprinidae</taxon>
        <taxon>Labeoninae</taxon>
        <taxon>Labeonini</taxon>
        <taxon>Cirrhinus</taxon>
    </lineage>
</organism>
<keyword evidence="3" id="KW-1185">Reference proteome</keyword>
<dbReference type="EMBL" id="JAMKFB020000007">
    <property type="protein sequence ID" value="KAL0189363.1"/>
    <property type="molecule type" value="Genomic_DNA"/>
</dbReference>
<evidence type="ECO:0000313" key="3">
    <source>
        <dbReference type="Proteomes" id="UP001529510"/>
    </source>
</evidence>
<feature type="compositionally biased region" description="Polar residues" evidence="1">
    <location>
        <begin position="91"/>
        <end position="106"/>
    </location>
</feature>
<feature type="compositionally biased region" description="Polar residues" evidence="1">
    <location>
        <begin position="179"/>
        <end position="188"/>
    </location>
</feature>
<comment type="caution">
    <text evidence="2">The sequence shown here is derived from an EMBL/GenBank/DDBJ whole genome shotgun (WGS) entry which is preliminary data.</text>
</comment>